<comment type="subcellular location">
    <subcellularLocation>
        <location evidence="1">Cell membrane</location>
        <topology evidence="1">Multi-pass membrane protein</topology>
    </subcellularLocation>
</comment>
<evidence type="ECO:0000256" key="3">
    <source>
        <dbReference type="ARBA" id="ARBA00022475"/>
    </source>
</evidence>
<keyword evidence="4 7" id="KW-0812">Transmembrane</keyword>
<keyword evidence="10" id="KW-1185">Reference proteome</keyword>
<dbReference type="EMBL" id="MLQR01000049">
    <property type="protein sequence ID" value="OIJ10759.1"/>
    <property type="molecule type" value="Genomic_DNA"/>
</dbReference>
<dbReference type="AlphaFoldDB" id="A0A1S2LE21"/>
<feature type="transmembrane region" description="Helical" evidence="7">
    <location>
        <begin position="7"/>
        <end position="26"/>
    </location>
</feature>
<reference evidence="9 10" key="1">
    <citation type="submission" date="2016-10" db="EMBL/GenBank/DDBJ databases">
        <title>Draft genome sequences of four alkaliphilic bacteria belonging to the Anaerobacillus genus.</title>
        <authorList>
            <person name="Bassil N.M."/>
            <person name="Lloyd J.R."/>
        </authorList>
    </citation>
    <scope>NUCLEOTIDE SEQUENCE [LARGE SCALE GENOMIC DNA]</scope>
    <source>
        <strain evidence="9 10">DSM 18345</strain>
    </source>
</reference>
<evidence type="ECO:0000256" key="4">
    <source>
        <dbReference type="ARBA" id="ARBA00022692"/>
    </source>
</evidence>
<dbReference type="Pfam" id="PF07870">
    <property type="entry name" value="DUF1657"/>
    <property type="match status" value="1"/>
</dbReference>
<feature type="transmembrane region" description="Helical" evidence="7">
    <location>
        <begin position="61"/>
        <end position="79"/>
    </location>
</feature>
<sequence length="285" mass="31967">MPGWVEVILRSIGAVVILIISTRLFLMKSIAQFSFFEATLLLIIGVILAIGSFVISIPVGYSIIALITWLAVIGIVNYLSMKSVSFRNFLHGKGIPVIEDGKVLEDNMKKQRYTTDELLKQLRTKNVFKVADVEYAVLESNGAINVLLKKENQPLTPKDMLIPVAPEKEPQTVVMDGKVMDEALATIGFNRQWLEQELNTLGVAIENVFLGQVDSYGELTVDLFDDKLKIPEPKQKPMLLASIKKTQADLEIFALQTENEQVKNIFANCANEMDEVLKKIQKYLH</sequence>
<dbReference type="Proteomes" id="UP000179524">
    <property type="component" value="Unassembled WGS sequence"/>
</dbReference>
<evidence type="ECO:0000256" key="5">
    <source>
        <dbReference type="ARBA" id="ARBA00022989"/>
    </source>
</evidence>
<accession>A0A1S2LE21</accession>
<organism evidence="9 10">
    <name type="scientific">Anaerobacillus alkalilacustris</name>
    <dbReference type="NCBI Taxonomy" id="393763"/>
    <lineage>
        <taxon>Bacteria</taxon>
        <taxon>Bacillati</taxon>
        <taxon>Bacillota</taxon>
        <taxon>Bacilli</taxon>
        <taxon>Bacillales</taxon>
        <taxon>Bacillaceae</taxon>
        <taxon>Anaerobacillus</taxon>
    </lineage>
</organism>
<dbReference type="InterPro" id="IPR023090">
    <property type="entry name" value="UPF0702_alpha/beta_dom_sf"/>
</dbReference>
<dbReference type="InterPro" id="IPR007353">
    <property type="entry name" value="DUF421"/>
</dbReference>
<comment type="similarity">
    <text evidence="2">Belongs to the UPF0702 family.</text>
</comment>
<feature type="transmembrane region" description="Helical" evidence="7">
    <location>
        <begin position="33"/>
        <end position="55"/>
    </location>
</feature>
<keyword evidence="6 7" id="KW-0472">Membrane</keyword>
<evidence type="ECO:0000256" key="1">
    <source>
        <dbReference type="ARBA" id="ARBA00004651"/>
    </source>
</evidence>
<dbReference type="GO" id="GO:0005886">
    <property type="term" value="C:plasma membrane"/>
    <property type="evidence" value="ECO:0007669"/>
    <property type="project" value="UniProtKB-SubCell"/>
</dbReference>
<evidence type="ECO:0000259" key="8">
    <source>
        <dbReference type="Pfam" id="PF04239"/>
    </source>
</evidence>
<comment type="caution">
    <text evidence="9">The sequence shown here is derived from an EMBL/GenBank/DDBJ whole genome shotgun (WGS) entry which is preliminary data.</text>
</comment>
<name>A0A1S2LE21_9BACI</name>
<proteinExistence type="inferred from homology"/>
<dbReference type="OrthoDB" id="9778331at2"/>
<protein>
    <recommendedName>
        <fullName evidence="8">YetF C-terminal domain-containing protein</fullName>
    </recommendedName>
</protein>
<evidence type="ECO:0000256" key="2">
    <source>
        <dbReference type="ARBA" id="ARBA00006448"/>
    </source>
</evidence>
<dbReference type="Pfam" id="PF04239">
    <property type="entry name" value="DUF421"/>
    <property type="match status" value="1"/>
</dbReference>
<gene>
    <name evidence="9" type="ORF">BKP37_17295</name>
</gene>
<keyword evidence="5 7" id="KW-1133">Transmembrane helix</keyword>
<feature type="domain" description="YetF C-terminal" evidence="8">
    <location>
        <begin position="82"/>
        <end position="214"/>
    </location>
</feature>
<dbReference type="InterPro" id="IPR012452">
    <property type="entry name" value="DUF1657"/>
</dbReference>
<evidence type="ECO:0000313" key="9">
    <source>
        <dbReference type="EMBL" id="OIJ10759.1"/>
    </source>
</evidence>
<evidence type="ECO:0000256" key="6">
    <source>
        <dbReference type="ARBA" id="ARBA00023136"/>
    </source>
</evidence>
<dbReference type="PANTHER" id="PTHR34582">
    <property type="entry name" value="UPF0702 TRANSMEMBRANE PROTEIN YCAP"/>
    <property type="match status" value="1"/>
</dbReference>
<evidence type="ECO:0000313" key="10">
    <source>
        <dbReference type="Proteomes" id="UP000179524"/>
    </source>
</evidence>
<keyword evidence="3" id="KW-1003">Cell membrane</keyword>
<dbReference type="Gene3D" id="3.30.240.20">
    <property type="entry name" value="bsu07140 like domains"/>
    <property type="match status" value="2"/>
</dbReference>
<evidence type="ECO:0000256" key="7">
    <source>
        <dbReference type="SAM" id="Phobius"/>
    </source>
</evidence>
<dbReference type="PANTHER" id="PTHR34582:SF7">
    <property type="entry name" value="UPF0702 TRANSMEMBRANE PROTEIN YDFS"/>
    <property type="match status" value="1"/>
</dbReference>